<evidence type="ECO:0000256" key="1">
    <source>
        <dbReference type="SAM" id="Phobius"/>
    </source>
</evidence>
<evidence type="ECO:0000313" key="2">
    <source>
        <dbReference type="EMBL" id="GAA5170465.1"/>
    </source>
</evidence>
<evidence type="ECO:0000313" key="3">
    <source>
        <dbReference type="Proteomes" id="UP001500074"/>
    </source>
</evidence>
<reference evidence="3" key="1">
    <citation type="journal article" date="2019" name="Int. J. Syst. Evol. Microbiol.">
        <title>The Global Catalogue of Microorganisms (GCM) 10K type strain sequencing project: providing services to taxonomists for standard genome sequencing and annotation.</title>
        <authorList>
            <consortium name="The Broad Institute Genomics Platform"/>
            <consortium name="The Broad Institute Genome Sequencing Center for Infectious Disease"/>
            <person name="Wu L."/>
            <person name="Ma J."/>
        </authorList>
    </citation>
    <scope>NUCLEOTIDE SEQUENCE [LARGE SCALE GENOMIC DNA]</scope>
    <source>
        <strain evidence="3">JCM 18472</strain>
    </source>
</reference>
<sequence>MSVTLFLLIFVVSMTVIGATIAMMMLSRTPRYRTEPQHLLQLFDRVLGGEASTNEWHTVIGYPVRHDQYLESVRRSAMRIMDEYGRLSQAATGGSLLSRAGREELTMLRDHLAAHMALDEGQREF</sequence>
<comment type="caution">
    <text evidence="2">The sequence shown here is derived from an EMBL/GenBank/DDBJ whole genome shotgun (WGS) entry which is preliminary data.</text>
</comment>
<feature type="transmembrane region" description="Helical" evidence="1">
    <location>
        <begin position="6"/>
        <end position="26"/>
    </location>
</feature>
<keyword evidence="1" id="KW-0472">Membrane</keyword>
<dbReference type="EMBL" id="BAABKI010000006">
    <property type="protein sequence ID" value="GAA5170465.1"/>
    <property type="molecule type" value="Genomic_DNA"/>
</dbReference>
<accession>A0ABP9R1Z4</accession>
<dbReference type="Proteomes" id="UP001500074">
    <property type="component" value="Unassembled WGS sequence"/>
</dbReference>
<organism evidence="2 3">
    <name type="scientific">Modicisalibacter zincidurans</name>
    <dbReference type="NCBI Taxonomy" id="1178777"/>
    <lineage>
        <taxon>Bacteria</taxon>
        <taxon>Pseudomonadati</taxon>
        <taxon>Pseudomonadota</taxon>
        <taxon>Gammaproteobacteria</taxon>
        <taxon>Oceanospirillales</taxon>
        <taxon>Halomonadaceae</taxon>
        <taxon>Modicisalibacter</taxon>
    </lineage>
</organism>
<name>A0ABP9R1Z4_9GAMM</name>
<keyword evidence="1" id="KW-1133">Transmembrane helix</keyword>
<gene>
    <name evidence="2" type="ORF">GCM10023342_03940</name>
</gene>
<keyword evidence="1" id="KW-0812">Transmembrane</keyword>
<protein>
    <submittedName>
        <fullName evidence="2">Uncharacterized protein</fullName>
    </submittedName>
</protein>
<dbReference type="RefSeq" id="WP_269438707.1">
    <property type="nucleotide sequence ID" value="NZ_BAABKI010000006.1"/>
</dbReference>
<keyword evidence="3" id="KW-1185">Reference proteome</keyword>
<proteinExistence type="predicted"/>